<proteinExistence type="predicted"/>
<feature type="domain" description="CBM2" evidence="1">
    <location>
        <begin position="218"/>
        <end position="328"/>
    </location>
</feature>
<dbReference type="InterPro" id="IPR001919">
    <property type="entry name" value="CBD2"/>
</dbReference>
<accession>A0A6N6JAW9</accession>
<dbReference type="Gene3D" id="2.60.40.290">
    <property type="match status" value="1"/>
</dbReference>
<sequence length="600" mass="65533">MQTPVQSSFTPPPLLPPHQLFQGEGGQIVMEAESGAATGDWMRTNIGGNSALLWNPKHSSYEAAPSDQSITFDFRTDEAGIYSLAMLAARNKNTMGQADLHNSKGKARADTGNDVYVRIVDLDTGAVILQPTEFYAWLGHSNKEQVWGTKFYIGSGYKRPAEIELDADTNYRLEVIGRSDGFIIDKLTLSNSGALRDEDAPESPRVSAVNASEVEGIFDASPQPPTADFRIQTSTDGTFNGTISLTNSGDTAIKGWSMEFDADFEIENIESAEVLFVQGDTHVIGDTRANRDIGPGETVTFSISGAYDGPDLPQPTNFLINGTEVKASGSVVSAAASGTARAQVQPEFSDDVVIFQSFETHDDGAQYDENLQNEDWDVQFVSQKDGHGTITDGAARGGDKSLKITYPDNASDGAGAAWELPENDEYYLSYWLKFEDDFDFNGDNHSGGKLPGLAASGWASGGDDVTGDNGFTARYMWREDGKAELYLYHMDKPSKWGDRIGFKDEQGDDVFFEDGTWHNLVQRVQVNDTGRANGEIDVWMDGSQVVSVDGLRFQTDNSGIDSLYMSTFYGGSGSGWWPDQETQAFFDDFLVTTNPDDVWV</sequence>
<dbReference type="GO" id="GO:0005975">
    <property type="term" value="P:carbohydrate metabolic process"/>
    <property type="evidence" value="ECO:0007669"/>
    <property type="project" value="InterPro"/>
</dbReference>
<dbReference type="AlphaFoldDB" id="A0A6N6JAW9"/>
<keyword evidence="3" id="KW-1185">Reference proteome</keyword>
<name>A0A6N6JAW9_9RHOB</name>
<dbReference type="SUPFAM" id="SSF49384">
    <property type="entry name" value="Carbohydrate-binding domain"/>
    <property type="match status" value="1"/>
</dbReference>
<evidence type="ECO:0000259" key="1">
    <source>
        <dbReference type="PROSITE" id="PS51173"/>
    </source>
</evidence>
<dbReference type="Proteomes" id="UP000436822">
    <property type="component" value="Unassembled WGS sequence"/>
</dbReference>
<evidence type="ECO:0000313" key="3">
    <source>
        <dbReference type="Proteomes" id="UP000436822"/>
    </source>
</evidence>
<gene>
    <name evidence="2" type="ORF">KIN_02680</name>
</gene>
<dbReference type="EMBL" id="BLJE01000001">
    <property type="protein sequence ID" value="GFE63194.1"/>
    <property type="molecule type" value="Genomic_DNA"/>
</dbReference>
<dbReference type="OrthoDB" id="7552220at2"/>
<protein>
    <recommendedName>
        <fullName evidence="1">CBM2 domain-containing protein</fullName>
    </recommendedName>
</protein>
<dbReference type="InterPro" id="IPR012291">
    <property type="entry name" value="CBM2_carb-bd_dom_sf"/>
</dbReference>
<reference evidence="2 3" key="1">
    <citation type="submission" date="2019-12" db="EMBL/GenBank/DDBJ databases">
        <title>Litoreibacter badius sp. nov., a novel bacteriochlorophyll a-containing bacterium in the genus Litoreibacter.</title>
        <authorList>
            <person name="Kanamuro M."/>
            <person name="Takabe Y."/>
            <person name="Mori K."/>
            <person name="Takaichi S."/>
            <person name="Hanada S."/>
        </authorList>
    </citation>
    <scope>NUCLEOTIDE SEQUENCE [LARGE SCALE GENOMIC DNA]</scope>
    <source>
        <strain evidence="2 3">K6</strain>
    </source>
</reference>
<dbReference type="Pfam" id="PF21294">
    <property type="entry name" value="Polysacc_lyase_14"/>
    <property type="match status" value="1"/>
</dbReference>
<dbReference type="GO" id="GO:0004553">
    <property type="term" value="F:hydrolase activity, hydrolyzing O-glycosyl compounds"/>
    <property type="evidence" value="ECO:0007669"/>
    <property type="project" value="InterPro"/>
</dbReference>
<dbReference type="InterPro" id="IPR048958">
    <property type="entry name" value="Polysacc_lyase_14"/>
</dbReference>
<dbReference type="SMART" id="SM00637">
    <property type="entry name" value="CBD_II"/>
    <property type="match status" value="1"/>
</dbReference>
<organism evidence="2 3">
    <name type="scientific">Litoreibacter roseus</name>
    <dbReference type="NCBI Taxonomy" id="2601869"/>
    <lineage>
        <taxon>Bacteria</taxon>
        <taxon>Pseudomonadati</taxon>
        <taxon>Pseudomonadota</taxon>
        <taxon>Alphaproteobacteria</taxon>
        <taxon>Rhodobacterales</taxon>
        <taxon>Roseobacteraceae</taxon>
        <taxon>Litoreibacter</taxon>
    </lineage>
</organism>
<dbReference type="PROSITE" id="PS51173">
    <property type="entry name" value="CBM2"/>
    <property type="match status" value="1"/>
</dbReference>
<dbReference type="InterPro" id="IPR008965">
    <property type="entry name" value="CBM2/CBM3_carb-bd_dom_sf"/>
</dbReference>
<comment type="caution">
    <text evidence="2">The sequence shown here is derived from an EMBL/GenBank/DDBJ whole genome shotgun (WGS) entry which is preliminary data.</text>
</comment>
<dbReference type="RefSeq" id="WP_159804155.1">
    <property type="nucleotide sequence ID" value="NZ_BLJE01000001.1"/>
</dbReference>
<dbReference type="GO" id="GO:0030247">
    <property type="term" value="F:polysaccharide binding"/>
    <property type="evidence" value="ECO:0007669"/>
    <property type="project" value="UniProtKB-UniRule"/>
</dbReference>
<dbReference type="PANTHER" id="PTHR40124">
    <property type="match status" value="1"/>
</dbReference>
<dbReference type="Pfam" id="PF00553">
    <property type="entry name" value="CBM_2"/>
    <property type="match status" value="1"/>
</dbReference>
<dbReference type="PANTHER" id="PTHR40124:SF1">
    <property type="entry name" value="DISAGGREGATASE RELATED REPEAT PROTEIN"/>
    <property type="match status" value="1"/>
</dbReference>
<evidence type="ECO:0000313" key="2">
    <source>
        <dbReference type="EMBL" id="GFE63194.1"/>
    </source>
</evidence>
<dbReference type="Gene3D" id="2.60.120.200">
    <property type="match status" value="1"/>
</dbReference>